<dbReference type="Proteomes" id="UP000590511">
    <property type="component" value="Unassembled WGS sequence"/>
</dbReference>
<feature type="region of interest" description="Disordered" evidence="1">
    <location>
        <begin position="511"/>
        <end position="536"/>
    </location>
</feature>
<accession>A0A7W7HIS5</accession>
<dbReference type="PANTHER" id="PTHR19959:SF119">
    <property type="entry name" value="FUNGAL LIPASE-LIKE DOMAIN-CONTAINING PROTEIN"/>
    <property type="match status" value="1"/>
</dbReference>
<dbReference type="EMBL" id="JACHNC010000001">
    <property type="protein sequence ID" value="MBB4751303.1"/>
    <property type="molecule type" value="Genomic_DNA"/>
</dbReference>
<comment type="caution">
    <text evidence="3">The sequence shown here is derived from an EMBL/GenBank/DDBJ whole genome shotgun (WGS) entry which is preliminary data.</text>
</comment>
<reference evidence="3 4" key="1">
    <citation type="submission" date="2020-08" db="EMBL/GenBank/DDBJ databases">
        <title>Sequencing the genomes of 1000 actinobacteria strains.</title>
        <authorList>
            <person name="Klenk H.-P."/>
        </authorList>
    </citation>
    <scope>NUCLEOTIDE SEQUENCE [LARGE SCALE GENOMIC DNA]</scope>
    <source>
        <strain evidence="3 4">DSM 43150</strain>
    </source>
</reference>
<organism evidence="3 4">
    <name type="scientific">Actinoplanes lobatus</name>
    <dbReference type="NCBI Taxonomy" id="113568"/>
    <lineage>
        <taxon>Bacteria</taxon>
        <taxon>Bacillati</taxon>
        <taxon>Actinomycetota</taxon>
        <taxon>Actinomycetes</taxon>
        <taxon>Micromonosporales</taxon>
        <taxon>Micromonosporaceae</taxon>
        <taxon>Actinoplanes</taxon>
    </lineage>
</organism>
<dbReference type="AlphaFoldDB" id="A0A7W7HIS5"/>
<reference evidence="2 5" key="2">
    <citation type="submission" date="2021-01" db="EMBL/GenBank/DDBJ databases">
        <title>Whole genome shotgun sequence of Actinoplanes lobatus NBRC 12513.</title>
        <authorList>
            <person name="Komaki H."/>
            <person name="Tamura T."/>
        </authorList>
    </citation>
    <scope>NUCLEOTIDE SEQUENCE [LARGE SCALE GENOMIC DNA]</scope>
    <source>
        <strain evidence="2 5">NBRC 12513</strain>
    </source>
</reference>
<dbReference type="InterPro" id="IPR011990">
    <property type="entry name" value="TPR-like_helical_dom_sf"/>
</dbReference>
<evidence type="ECO:0000313" key="2">
    <source>
        <dbReference type="EMBL" id="GIE44755.1"/>
    </source>
</evidence>
<dbReference type="Proteomes" id="UP000631312">
    <property type="component" value="Unassembled WGS sequence"/>
</dbReference>
<proteinExistence type="predicted"/>
<dbReference type="PANTHER" id="PTHR19959">
    <property type="entry name" value="KINESIN LIGHT CHAIN"/>
    <property type="match status" value="1"/>
</dbReference>
<dbReference type="Pfam" id="PF13374">
    <property type="entry name" value="TPR_10"/>
    <property type="match status" value="1"/>
</dbReference>
<evidence type="ECO:0000313" key="3">
    <source>
        <dbReference type="EMBL" id="MBB4751303.1"/>
    </source>
</evidence>
<name>A0A7W7HIS5_9ACTN</name>
<evidence type="ECO:0000256" key="1">
    <source>
        <dbReference type="SAM" id="MobiDB-lite"/>
    </source>
</evidence>
<evidence type="ECO:0000313" key="4">
    <source>
        <dbReference type="Proteomes" id="UP000590511"/>
    </source>
</evidence>
<protein>
    <submittedName>
        <fullName evidence="3">Tetratricopeptide (TPR) repeat protein</fullName>
    </submittedName>
</protein>
<gene>
    <name evidence="2" type="ORF">Alo02nite_76530</name>
    <name evidence="3" type="ORF">BJ964_005464</name>
</gene>
<dbReference type="SUPFAM" id="SSF48452">
    <property type="entry name" value="TPR-like"/>
    <property type="match status" value="1"/>
</dbReference>
<evidence type="ECO:0000313" key="5">
    <source>
        <dbReference type="Proteomes" id="UP000631312"/>
    </source>
</evidence>
<sequence length="536" mass="58919">MRALPSVIDEAEEALRSPVERYDPARVNRVLTQLANPMWAHTKYGGICLILICEIQYFQYDRTRDPQYLTEAVQTGQRAVKANALHERFGAQARSSLGDAWRRLAEHTRNGHDFDAAIGAYRQAAQAPCNRDPSRPIRLTNLASALAMRFECTGAPEDLEEALRVGRQAIDATRGDSTDRATCLGNLGNFLTQRFQRIGAAEDLDRAIDTYRRAIQDTGEGAADRARLLSCLGIALRNRYELTSAYSEVLDEAINLSQQAVDLDPSNHRFLTNLGNALILRWQSSEADTDLDRAITVSTAAVSATPHRHIDLHKHLTNLSDTLLTRYLRHGAIHDLDLAIQIARRAVAATPEGHSHRAATLNNLSNALVFSGSGLSEALRGWSEACDTVHAPITTRLRAAISQAFHLGLRYGPAVTVDAYASALELLPLLAWRGLRQQDQHQLLRSHAEPLAREGAGSAVAAGVPDRAIAMLEVGRGIYWNQLLDTRTDLTAVRDAAPNLATKLEKCRTQLDQHTASSTGLEASRSPWVIPPEAKE</sequence>
<dbReference type="EMBL" id="BOMP01000142">
    <property type="protein sequence ID" value="GIE44755.1"/>
    <property type="molecule type" value="Genomic_DNA"/>
</dbReference>
<keyword evidence="5" id="KW-1185">Reference proteome</keyword>
<feature type="compositionally biased region" description="Polar residues" evidence="1">
    <location>
        <begin position="512"/>
        <end position="521"/>
    </location>
</feature>
<dbReference type="Gene3D" id="1.25.40.10">
    <property type="entry name" value="Tetratricopeptide repeat domain"/>
    <property type="match status" value="2"/>
</dbReference>
<dbReference type="RefSeq" id="WP_188123352.1">
    <property type="nucleotide sequence ID" value="NZ_BOMP01000142.1"/>
</dbReference>